<comment type="caution">
    <text evidence="2">The sequence shown here is derived from an EMBL/GenBank/DDBJ whole genome shotgun (WGS) entry which is preliminary data.</text>
</comment>
<reference evidence="2 3" key="1">
    <citation type="submission" date="2018-02" db="EMBL/GenBank/DDBJ databases">
        <title>Genome sequence of the basidiomycete white-rot fungus Phlebia centrifuga.</title>
        <authorList>
            <person name="Granchi Z."/>
            <person name="Peng M."/>
            <person name="de Vries R.P."/>
            <person name="Hilden K."/>
            <person name="Makela M.R."/>
            <person name="Grigoriev I."/>
            <person name="Riley R."/>
        </authorList>
    </citation>
    <scope>NUCLEOTIDE SEQUENCE [LARGE SCALE GENOMIC DNA]</scope>
    <source>
        <strain evidence="2 3">FBCC195</strain>
    </source>
</reference>
<name>A0A2R6NF83_9APHY</name>
<dbReference type="OrthoDB" id="3248709at2759"/>
<feature type="transmembrane region" description="Helical" evidence="1">
    <location>
        <begin position="59"/>
        <end position="79"/>
    </location>
</feature>
<evidence type="ECO:0000313" key="2">
    <source>
        <dbReference type="EMBL" id="PSR71047.1"/>
    </source>
</evidence>
<dbReference type="EMBL" id="MLYV02001296">
    <property type="protein sequence ID" value="PSR71047.1"/>
    <property type="molecule type" value="Genomic_DNA"/>
</dbReference>
<keyword evidence="1" id="KW-0812">Transmembrane</keyword>
<feature type="transmembrane region" description="Helical" evidence="1">
    <location>
        <begin position="21"/>
        <end position="39"/>
    </location>
</feature>
<feature type="transmembrane region" description="Helical" evidence="1">
    <location>
        <begin position="91"/>
        <end position="112"/>
    </location>
</feature>
<dbReference type="Proteomes" id="UP000186601">
    <property type="component" value="Unassembled WGS sequence"/>
</dbReference>
<sequence>MSDFLKPRRNEAVARIRTNGMGLVAVLIITNLLPLPSPWTAFRVIWEGTSGYGGMGVPSWWWALCISGTAFTLIHHLMESYICRVFSPTRLLIELAVMSVLAFNFLQASYALKYPPAPLPPPSTPAKPKAVPVTPQANSVSQRKSTASKIVRIVYICLNSNINTFSNATLLDALFVHIV</sequence>
<keyword evidence="1" id="KW-0472">Membrane</keyword>
<evidence type="ECO:0000256" key="1">
    <source>
        <dbReference type="SAM" id="Phobius"/>
    </source>
</evidence>
<gene>
    <name evidence="2" type="ORF">PHLCEN_2v13095</name>
</gene>
<organism evidence="2 3">
    <name type="scientific">Hermanssonia centrifuga</name>
    <dbReference type="NCBI Taxonomy" id="98765"/>
    <lineage>
        <taxon>Eukaryota</taxon>
        <taxon>Fungi</taxon>
        <taxon>Dikarya</taxon>
        <taxon>Basidiomycota</taxon>
        <taxon>Agaricomycotina</taxon>
        <taxon>Agaricomycetes</taxon>
        <taxon>Polyporales</taxon>
        <taxon>Meruliaceae</taxon>
        <taxon>Hermanssonia</taxon>
    </lineage>
</organism>
<accession>A0A2R6NF83</accession>
<keyword evidence="1" id="KW-1133">Transmembrane helix</keyword>
<protein>
    <submittedName>
        <fullName evidence="2">Uncharacterized protein</fullName>
    </submittedName>
</protein>
<keyword evidence="3" id="KW-1185">Reference proteome</keyword>
<evidence type="ECO:0000313" key="3">
    <source>
        <dbReference type="Proteomes" id="UP000186601"/>
    </source>
</evidence>
<proteinExistence type="predicted"/>
<dbReference type="AlphaFoldDB" id="A0A2R6NF83"/>